<dbReference type="EMBL" id="JACCFH010000001">
    <property type="protein sequence ID" value="NYG31933.1"/>
    <property type="molecule type" value="Genomic_DNA"/>
</dbReference>
<dbReference type="AlphaFoldDB" id="A0A7Y9U4H2"/>
<organism evidence="1 2">
    <name type="scientific">Sphaerotilus montanus</name>
    <dbReference type="NCBI Taxonomy" id="522889"/>
    <lineage>
        <taxon>Bacteria</taxon>
        <taxon>Pseudomonadati</taxon>
        <taxon>Pseudomonadota</taxon>
        <taxon>Betaproteobacteria</taxon>
        <taxon>Burkholderiales</taxon>
        <taxon>Sphaerotilaceae</taxon>
        <taxon>Sphaerotilus</taxon>
    </lineage>
</organism>
<dbReference type="RefSeq" id="WP_180552409.1">
    <property type="nucleotide sequence ID" value="NZ_JACCPZ010000043.1"/>
</dbReference>
<proteinExistence type="predicted"/>
<evidence type="ECO:0000313" key="1">
    <source>
        <dbReference type="EMBL" id="NYG31933.1"/>
    </source>
</evidence>
<accession>A0A7Y9U4H2</accession>
<protein>
    <submittedName>
        <fullName evidence="1">Uncharacterized protein</fullName>
    </submittedName>
</protein>
<gene>
    <name evidence="1" type="ORF">BDD16_000919</name>
</gene>
<reference evidence="1 2" key="1">
    <citation type="submission" date="2020-07" db="EMBL/GenBank/DDBJ databases">
        <title>Genomic Encyclopedia of Archaeal and Bacterial Type Strains, Phase II (KMG-II): from individual species to whole genera.</title>
        <authorList>
            <person name="Goeker M."/>
        </authorList>
    </citation>
    <scope>NUCLEOTIDE SEQUENCE [LARGE SCALE GENOMIC DNA]</scope>
    <source>
        <strain evidence="1 2">DSM 21226</strain>
    </source>
</reference>
<evidence type="ECO:0000313" key="2">
    <source>
        <dbReference type="Proteomes" id="UP000518288"/>
    </source>
</evidence>
<comment type="caution">
    <text evidence="1">The sequence shown here is derived from an EMBL/GenBank/DDBJ whole genome shotgun (WGS) entry which is preliminary data.</text>
</comment>
<sequence>MNAYVTETELRDLLQAGPTIEQFEAVIPRLPCDLRQFSDRLADLHGNTEAEARQAIQKALQACARPGCTIGDDFAALIDQTLTDHAAARTGTYAEERAFLLEDLREAVAADDEAGLAVALGMAPFSASTYAASLRTLADAMNPDELADPERVQAARVRALRGAATGLLDDELIGAILTALDAWAVLHAETPHQKAIREAFKEARTLMDTLGEDDPRTLDAVIKAVNLKEPGCCSRMLAECGIQMPKPDRCTDDGEPLYSLEAIAAALDADPDDLEEHARELEALGIGGVVRVAGDNTHTLQ</sequence>
<dbReference type="Proteomes" id="UP000518288">
    <property type="component" value="Unassembled WGS sequence"/>
</dbReference>
<name>A0A7Y9U4H2_9BURK</name>
<keyword evidence="2" id="KW-1185">Reference proteome</keyword>